<dbReference type="SMART" id="SM00644">
    <property type="entry name" value="Ami_2"/>
    <property type="match status" value="1"/>
</dbReference>
<evidence type="ECO:0000313" key="3">
    <source>
        <dbReference type="Proteomes" id="UP001501285"/>
    </source>
</evidence>
<feature type="domain" description="N-acetylmuramoyl-L-alanine amidase" evidence="1">
    <location>
        <begin position="28"/>
        <end position="192"/>
    </location>
</feature>
<evidence type="ECO:0000313" key="2">
    <source>
        <dbReference type="EMBL" id="GAA2037286.1"/>
    </source>
</evidence>
<gene>
    <name evidence="2" type="ORF">GCM10009740_31290</name>
</gene>
<sequence>MATMLTEDAMLAALAKWDIVPKFYRPDWRDHDRDTAQGWGPIYGFICHNFGSDNRDPDAINYLYTGDNARGMPGPLSQLAIDDDGEVWVVGWGTANHTGSIGAGLLDMVKRDAAPLDRDVVPNTTFSNRTGVLAINKNFIGVEMTYGKAPTQKQHASLIRLAAAVVDALGPGYSGGSVVGHRECDSQRSDPVGIPMHQLRNEINLALKAGPAATTLEGLSMSDVATLLAAINKVDANVTGLRSEEAGRYKVDTNRHSWVATVLTQLSGKVGVDVDEQAIAAQVLTGLTPQVSDAVKAAVAATPGAGIDADTLAAAVVAQLGAKLT</sequence>
<dbReference type="SUPFAM" id="SSF55846">
    <property type="entry name" value="N-acetylmuramoyl-L-alanine amidase-like"/>
    <property type="match status" value="1"/>
</dbReference>
<dbReference type="InterPro" id="IPR036505">
    <property type="entry name" value="Amidase/PGRP_sf"/>
</dbReference>
<dbReference type="Gene3D" id="3.40.80.10">
    <property type="entry name" value="Peptidoglycan recognition protein-like"/>
    <property type="match status" value="1"/>
</dbReference>
<organism evidence="2 3">
    <name type="scientific">Terrabacter terrae</name>
    <dbReference type="NCBI Taxonomy" id="318434"/>
    <lineage>
        <taxon>Bacteria</taxon>
        <taxon>Bacillati</taxon>
        <taxon>Actinomycetota</taxon>
        <taxon>Actinomycetes</taxon>
        <taxon>Micrococcales</taxon>
        <taxon>Intrasporangiaceae</taxon>
        <taxon>Terrabacter</taxon>
    </lineage>
</organism>
<proteinExistence type="predicted"/>
<accession>A0ABN2UJU2</accession>
<reference evidence="2 3" key="1">
    <citation type="journal article" date="2019" name="Int. J. Syst. Evol. Microbiol.">
        <title>The Global Catalogue of Microorganisms (GCM) 10K type strain sequencing project: providing services to taxonomists for standard genome sequencing and annotation.</title>
        <authorList>
            <consortium name="The Broad Institute Genomics Platform"/>
            <consortium name="The Broad Institute Genome Sequencing Center for Infectious Disease"/>
            <person name="Wu L."/>
            <person name="Ma J."/>
        </authorList>
    </citation>
    <scope>NUCLEOTIDE SEQUENCE [LARGE SCALE GENOMIC DNA]</scope>
    <source>
        <strain evidence="2 3">JCM 14283</strain>
    </source>
</reference>
<dbReference type="Proteomes" id="UP001501285">
    <property type="component" value="Unassembled WGS sequence"/>
</dbReference>
<name>A0ABN2UJU2_9MICO</name>
<dbReference type="EMBL" id="BAAANB010000021">
    <property type="protein sequence ID" value="GAA2037286.1"/>
    <property type="molecule type" value="Genomic_DNA"/>
</dbReference>
<dbReference type="Pfam" id="PF01510">
    <property type="entry name" value="Amidase_2"/>
    <property type="match status" value="1"/>
</dbReference>
<protein>
    <recommendedName>
        <fullName evidence="1">N-acetylmuramoyl-L-alanine amidase domain-containing protein</fullName>
    </recommendedName>
</protein>
<dbReference type="InterPro" id="IPR002502">
    <property type="entry name" value="Amidase_domain"/>
</dbReference>
<keyword evidence="3" id="KW-1185">Reference proteome</keyword>
<comment type="caution">
    <text evidence="2">The sequence shown here is derived from an EMBL/GenBank/DDBJ whole genome shotgun (WGS) entry which is preliminary data.</text>
</comment>
<evidence type="ECO:0000259" key="1">
    <source>
        <dbReference type="SMART" id="SM00644"/>
    </source>
</evidence>